<name>A0ABP9JIH6_9ACTN</name>
<gene>
    <name evidence="2" type="ORF">GCM10023335_75320</name>
</gene>
<feature type="region of interest" description="Disordered" evidence="1">
    <location>
        <begin position="84"/>
        <end position="114"/>
    </location>
</feature>
<proteinExistence type="predicted"/>
<evidence type="ECO:0000256" key="1">
    <source>
        <dbReference type="SAM" id="MobiDB-lite"/>
    </source>
</evidence>
<reference evidence="3" key="1">
    <citation type="journal article" date="2019" name="Int. J. Syst. Evol. Microbiol.">
        <title>The Global Catalogue of Microorganisms (GCM) 10K type strain sequencing project: providing services to taxonomists for standard genome sequencing and annotation.</title>
        <authorList>
            <consortium name="The Broad Institute Genomics Platform"/>
            <consortium name="The Broad Institute Genome Sequencing Center for Infectious Disease"/>
            <person name="Wu L."/>
            <person name="Ma J."/>
        </authorList>
    </citation>
    <scope>NUCLEOTIDE SEQUENCE [LARGE SCALE GENOMIC DNA]</scope>
    <source>
        <strain evidence="3">JCM 18409</strain>
    </source>
</reference>
<accession>A0ABP9JIH6</accession>
<organism evidence="2 3">
    <name type="scientific">Streptomyces siamensis</name>
    <dbReference type="NCBI Taxonomy" id="1274986"/>
    <lineage>
        <taxon>Bacteria</taxon>
        <taxon>Bacillati</taxon>
        <taxon>Actinomycetota</taxon>
        <taxon>Actinomycetes</taxon>
        <taxon>Kitasatosporales</taxon>
        <taxon>Streptomycetaceae</taxon>
        <taxon>Streptomyces</taxon>
    </lineage>
</organism>
<protein>
    <submittedName>
        <fullName evidence="2">Uncharacterized protein</fullName>
    </submittedName>
</protein>
<evidence type="ECO:0000313" key="3">
    <source>
        <dbReference type="Proteomes" id="UP001501759"/>
    </source>
</evidence>
<dbReference type="EMBL" id="BAABKB010000039">
    <property type="protein sequence ID" value="GAA5032617.1"/>
    <property type="molecule type" value="Genomic_DNA"/>
</dbReference>
<keyword evidence="3" id="KW-1185">Reference proteome</keyword>
<sequence length="158" mass="16402">MQGRLVGKGELVGAHRQTTPLLGAVDAPLNSVALLVRLGIETRWAASCMASPQAVSDLVGGLRDDGTDAGPAEMPADCTGGIRTIRQDGRRPGPGSVESASPFRATPRAGPPARCVKVSTTKARWTTPTSGVTWVKSVTRHRFGAGGYDVAVPKAASW</sequence>
<comment type="caution">
    <text evidence="2">The sequence shown here is derived from an EMBL/GenBank/DDBJ whole genome shotgun (WGS) entry which is preliminary data.</text>
</comment>
<dbReference type="Proteomes" id="UP001501759">
    <property type="component" value="Unassembled WGS sequence"/>
</dbReference>
<evidence type="ECO:0000313" key="2">
    <source>
        <dbReference type="EMBL" id="GAA5032617.1"/>
    </source>
</evidence>